<dbReference type="RefSeq" id="WP_078817153.1">
    <property type="nucleotide sequence ID" value="NZ_FUYJ01000002.1"/>
</dbReference>
<feature type="signal peptide" evidence="1">
    <location>
        <begin position="1"/>
        <end position="21"/>
    </location>
</feature>
<evidence type="ECO:0000256" key="1">
    <source>
        <dbReference type="SAM" id="SignalP"/>
    </source>
</evidence>
<dbReference type="Proteomes" id="UP000190042">
    <property type="component" value="Unassembled WGS sequence"/>
</dbReference>
<evidence type="ECO:0000313" key="3">
    <source>
        <dbReference type="Proteomes" id="UP000190042"/>
    </source>
</evidence>
<accession>A0A1T4XZH1</accession>
<dbReference type="AlphaFoldDB" id="A0A1T4XZH1"/>
<gene>
    <name evidence="2" type="ORF">SAMN04244570_1507</name>
</gene>
<evidence type="ECO:0008006" key="4">
    <source>
        <dbReference type="Google" id="ProtNLM"/>
    </source>
</evidence>
<dbReference type="PROSITE" id="PS51257">
    <property type="entry name" value="PROKAR_LIPOPROTEIN"/>
    <property type="match status" value="1"/>
</dbReference>
<organism evidence="2 3">
    <name type="scientific">Sporosarcina newyorkensis</name>
    <dbReference type="NCBI Taxonomy" id="759851"/>
    <lineage>
        <taxon>Bacteria</taxon>
        <taxon>Bacillati</taxon>
        <taxon>Bacillota</taxon>
        <taxon>Bacilli</taxon>
        <taxon>Bacillales</taxon>
        <taxon>Caryophanaceae</taxon>
        <taxon>Sporosarcina</taxon>
    </lineage>
</organism>
<feature type="chain" id="PRO_5038806937" description="Lipoprotein" evidence="1">
    <location>
        <begin position="22"/>
        <end position="242"/>
    </location>
</feature>
<evidence type="ECO:0000313" key="2">
    <source>
        <dbReference type="EMBL" id="SKA94930.1"/>
    </source>
</evidence>
<dbReference type="Pfam" id="PF20316">
    <property type="entry name" value="DUF6612"/>
    <property type="match status" value="1"/>
</dbReference>
<protein>
    <recommendedName>
        <fullName evidence="4">Lipoprotein</fullName>
    </recommendedName>
</protein>
<dbReference type="EMBL" id="FUYJ01000002">
    <property type="protein sequence ID" value="SKA94930.1"/>
    <property type="molecule type" value="Genomic_DNA"/>
</dbReference>
<keyword evidence="3" id="KW-1185">Reference proteome</keyword>
<sequence>MKSISRLLMLVLSAIVLSACAESADNLTMQEVQTRLDQSPEELKSYEIDMALTVLAKDMAKGEQKQVNKGKIQYVDKESPDFHASYVTTTDGQPNDTKAEVYKKAEVVLANENGGRWEDVSGQYTEEELLNVQYEKVIDRLGEVKEELAMKEKDNEYIFTYDGNDQDFYKVFQELFNMSFKGVDSSNIASKLEVKIAKDHMRLKEFHYEAEGKNPTQSVTISVDLNYGKVNEAEEIMLPEVE</sequence>
<proteinExistence type="predicted"/>
<keyword evidence="1" id="KW-0732">Signal</keyword>
<dbReference type="InterPro" id="IPR046720">
    <property type="entry name" value="DUF6612"/>
</dbReference>
<name>A0A1T4XZH1_9BACL</name>
<reference evidence="3" key="1">
    <citation type="submission" date="2017-02" db="EMBL/GenBank/DDBJ databases">
        <authorList>
            <person name="Varghese N."/>
            <person name="Submissions S."/>
        </authorList>
    </citation>
    <scope>NUCLEOTIDE SEQUENCE [LARGE SCALE GENOMIC DNA]</scope>
    <source>
        <strain evidence="3">DSM 23966</strain>
    </source>
</reference>